<evidence type="ECO:0000313" key="3">
    <source>
        <dbReference type="Proteomes" id="UP001152607"/>
    </source>
</evidence>
<dbReference type="InterPro" id="IPR036852">
    <property type="entry name" value="Peptidase_S8/S53_dom_sf"/>
</dbReference>
<dbReference type="Pfam" id="PF00082">
    <property type="entry name" value="Peptidase_S8"/>
    <property type="match status" value="1"/>
</dbReference>
<protein>
    <recommendedName>
        <fullName evidence="1">Peptidase S8/S53 domain-containing protein</fullName>
    </recommendedName>
</protein>
<dbReference type="InterPro" id="IPR000209">
    <property type="entry name" value="Peptidase_S8/S53_dom"/>
</dbReference>
<organism evidence="2 3">
    <name type="scientific">Periconia digitata</name>
    <dbReference type="NCBI Taxonomy" id="1303443"/>
    <lineage>
        <taxon>Eukaryota</taxon>
        <taxon>Fungi</taxon>
        <taxon>Dikarya</taxon>
        <taxon>Ascomycota</taxon>
        <taxon>Pezizomycotina</taxon>
        <taxon>Dothideomycetes</taxon>
        <taxon>Pleosporomycetidae</taxon>
        <taxon>Pleosporales</taxon>
        <taxon>Massarineae</taxon>
        <taxon>Periconiaceae</taxon>
        <taxon>Periconia</taxon>
    </lineage>
</organism>
<dbReference type="AlphaFoldDB" id="A0A9W4UNG8"/>
<name>A0A9W4UNG8_9PLEO</name>
<dbReference type="Gene3D" id="3.40.50.200">
    <property type="entry name" value="Peptidase S8/S53 domain"/>
    <property type="match status" value="1"/>
</dbReference>
<dbReference type="SUPFAM" id="SSF52743">
    <property type="entry name" value="Subtilisin-like"/>
    <property type="match status" value="1"/>
</dbReference>
<gene>
    <name evidence="2" type="ORF">PDIGIT_LOCUS11359</name>
</gene>
<proteinExistence type="predicted"/>
<reference evidence="2" key="1">
    <citation type="submission" date="2023-01" db="EMBL/GenBank/DDBJ databases">
        <authorList>
            <person name="Van Ghelder C."/>
            <person name="Rancurel C."/>
        </authorList>
    </citation>
    <scope>NUCLEOTIDE SEQUENCE</scope>
    <source>
        <strain evidence="2">CNCM I-4278</strain>
    </source>
</reference>
<dbReference type="EMBL" id="CAOQHR010000008">
    <property type="protein sequence ID" value="CAI6338232.1"/>
    <property type="molecule type" value="Genomic_DNA"/>
</dbReference>
<comment type="caution">
    <text evidence="2">The sequence shown here is derived from an EMBL/GenBank/DDBJ whole genome shotgun (WGS) entry which is preliminary data.</text>
</comment>
<feature type="domain" description="Peptidase S8/S53" evidence="1">
    <location>
        <begin position="82"/>
        <end position="306"/>
    </location>
</feature>
<accession>A0A9W4UNG8</accession>
<dbReference type="Proteomes" id="UP001152607">
    <property type="component" value="Unassembled WGS sequence"/>
</dbReference>
<keyword evidence="3" id="KW-1185">Reference proteome</keyword>
<evidence type="ECO:0000313" key="2">
    <source>
        <dbReference type="EMBL" id="CAI6338232.1"/>
    </source>
</evidence>
<evidence type="ECO:0000259" key="1">
    <source>
        <dbReference type="Pfam" id="PF00082"/>
    </source>
</evidence>
<dbReference type="GO" id="GO:0006508">
    <property type="term" value="P:proteolysis"/>
    <property type="evidence" value="ECO:0007669"/>
    <property type="project" value="InterPro"/>
</dbReference>
<dbReference type="OrthoDB" id="3795339at2759"/>
<sequence length="384" mass="42553">MAQDIMSAACTLQVQDELEMRFKTTDSLEFNITRVRWMNTAEAMEQRKLGEINASAIGPNAAKFVEKFKDFHNRLRQSKHSSKVAVIDSGVIGVPEPSTTANGQHAVVHGSDFAGRIVEARSFVYDRDGIELPWYLASDPHGTQMTRLICAINPCCEVCVARVGETSRSAMSSSRIASAIRWAINCQVDIISLSLVAYEDKDKEIEKAIEAAYAKDIAVFCSTADEGNNIGPSFPADYYEKGVFAITACDEQGKPLNISKEKGYQYQLLGKDVLVGAVPFLKSQELIMGSSVATAIAAGLGSLIISCRRLARKPTPGGHEKHLSRREEITKRFKLMRHDPNSVEMPYYIRPEKLVGKTMQSNFQFDHGFLEKAFGDVDDANRWV</sequence>
<dbReference type="GO" id="GO:0004252">
    <property type="term" value="F:serine-type endopeptidase activity"/>
    <property type="evidence" value="ECO:0007669"/>
    <property type="project" value="InterPro"/>
</dbReference>